<dbReference type="PANTHER" id="PTHR39322">
    <property type="entry name" value="ACYL-HOMOSERINE-LACTONE SYNTHASE"/>
    <property type="match status" value="1"/>
</dbReference>
<keyword evidence="1 5" id="KW-0673">Quorum sensing</keyword>
<comment type="catalytic activity">
    <reaction evidence="6">
        <text>a fatty acyl-[ACP] + S-adenosyl-L-methionine = an N-acyl-L-homoserine lactone + S-methyl-5'-thioadenosine + holo-[ACP] + H(+)</text>
        <dbReference type="Rhea" id="RHEA:10096"/>
        <dbReference type="Rhea" id="RHEA-COMP:9685"/>
        <dbReference type="Rhea" id="RHEA-COMP:14125"/>
        <dbReference type="ChEBI" id="CHEBI:15378"/>
        <dbReference type="ChEBI" id="CHEBI:17509"/>
        <dbReference type="ChEBI" id="CHEBI:55474"/>
        <dbReference type="ChEBI" id="CHEBI:59789"/>
        <dbReference type="ChEBI" id="CHEBI:64479"/>
        <dbReference type="ChEBI" id="CHEBI:138651"/>
        <dbReference type="EC" id="2.3.1.184"/>
    </reaction>
</comment>
<sequence length="202" mass="22428">MLFTQDERSTASDAVMRAMFEARKRVFVDLLGWDVPVLAGKYEIDQFDDTHARYLILADSAQNHLASARLLPTTRPHILDTLFADLCEEAPPTGPHTYEITRFCLDRSLRAAERRRWRDALVTGLAHYALEHGITAYTGVAEQGWLDQILEFGWDARPLGQPETIDGMTLGALKIEITAETPALLAASGILPPGHFLEAEAA</sequence>
<accession>A0A7X5UVN2</accession>
<dbReference type="GO" id="GO:0007165">
    <property type="term" value="P:signal transduction"/>
    <property type="evidence" value="ECO:0007669"/>
    <property type="project" value="TreeGrafter"/>
</dbReference>
<evidence type="ECO:0000256" key="1">
    <source>
        <dbReference type="ARBA" id="ARBA00022654"/>
    </source>
</evidence>
<organism evidence="7 8">
    <name type="scientific">Sphingomonas leidyi</name>
    <dbReference type="NCBI Taxonomy" id="68569"/>
    <lineage>
        <taxon>Bacteria</taxon>
        <taxon>Pseudomonadati</taxon>
        <taxon>Pseudomonadota</taxon>
        <taxon>Alphaproteobacteria</taxon>
        <taxon>Sphingomonadales</taxon>
        <taxon>Sphingomonadaceae</taxon>
        <taxon>Sphingomonas</taxon>
    </lineage>
</organism>
<dbReference type="InterPro" id="IPR001690">
    <property type="entry name" value="Autoind_synthase"/>
</dbReference>
<gene>
    <name evidence="7" type="ORF">FHR20_000070</name>
</gene>
<dbReference type="PANTHER" id="PTHR39322:SF1">
    <property type="entry name" value="ISOVALERYL-HOMOSERINE LACTONE SYNTHASE"/>
    <property type="match status" value="1"/>
</dbReference>
<keyword evidence="3 6" id="KW-0949">S-adenosyl-L-methionine</keyword>
<evidence type="ECO:0000256" key="3">
    <source>
        <dbReference type="ARBA" id="ARBA00022691"/>
    </source>
</evidence>
<proteinExistence type="inferred from homology"/>
<evidence type="ECO:0000256" key="2">
    <source>
        <dbReference type="ARBA" id="ARBA00022679"/>
    </source>
</evidence>
<dbReference type="InterPro" id="IPR016181">
    <property type="entry name" value="Acyl_CoA_acyltransferase"/>
</dbReference>
<evidence type="ECO:0000256" key="5">
    <source>
        <dbReference type="PROSITE-ProRule" id="PRU00533"/>
    </source>
</evidence>
<keyword evidence="7" id="KW-0012">Acyltransferase</keyword>
<evidence type="ECO:0000313" key="7">
    <source>
        <dbReference type="EMBL" id="NIJ63139.1"/>
    </source>
</evidence>
<keyword evidence="8" id="KW-1185">Reference proteome</keyword>
<reference evidence="7 8" key="1">
    <citation type="submission" date="2020-03" db="EMBL/GenBank/DDBJ databases">
        <title>Genomic Encyclopedia of Type Strains, Phase IV (KMG-IV): sequencing the most valuable type-strain genomes for metagenomic binning, comparative biology and taxonomic classification.</title>
        <authorList>
            <person name="Goeker M."/>
        </authorList>
    </citation>
    <scope>NUCLEOTIDE SEQUENCE [LARGE SCALE GENOMIC DNA]</scope>
    <source>
        <strain evidence="7 8">DSM 4733</strain>
    </source>
</reference>
<dbReference type="RefSeq" id="WP_167297730.1">
    <property type="nucleotide sequence ID" value="NZ_JAASQV010000001.1"/>
</dbReference>
<dbReference type="PRINTS" id="PR01549">
    <property type="entry name" value="AUTOINDCRSYN"/>
</dbReference>
<evidence type="ECO:0000256" key="6">
    <source>
        <dbReference type="RuleBase" id="RU361135"/>
    </source>
</evidence>
<comment type="caution">
    <text evidence="7">The sequence shown here is derived from an EMBL/GenBank/DDBJ whole genome shotgun (WGS) entry which is preliminary data.</text>
</comment>
<comment type="similarity">
    <text evidence="5 6">Belongs to the autoinducer synthase family.</text>
</comment>
<dbReference type="GO" id="GO:0061579">
    <property type="term" value="F:N-acyl homoserine lactone synthase activity"/>
    <property type="evidence" value="ECO:0007669"/>
    <property type="project" value="UniProtKB-UniRule"/>
</dbReference>
<dbReference type="AlphaFoldDB" id="A0A7X5UVN2"/>
<dbReference type="Proteomes" id="UP000564677">
    <property type="component" value="Unassembled WGS sequence"/>
</dbReference>
<dbReference type="PROSITE" id="PS51187">
    <property type="entry name" value="AUTOINDUCER_SYNTH_2"/>
    <property type="match status" value="1"/>
</dbReference>
<dbReference type="Pfam" id="PF00765">
    <property type="entry name" value="Autoind_synth"/>
    <property type="match status" value="1"/>
</dbReference>
<keyword evidence="4 5" id="KW-0071">Autoinducer synthesis</keyword>
<dbReference type="GO" id="GO:0009372">
    <property type="term" value="P:quorum sensing"/>
    <property type="evidence" value="ECO:0007669"/>
    <property type="project" value="UniProtKB-UniRule"/>
</dbReference>
<evidence type="ECO:0000313" key="8">
    <source>
        <dbReference type="Proteomes" id="UP000564677"/>
    </source>
</evidence>
<dbReference type="Gene3D" id="3.40.630.30">
    <property type="match status" value="1"/>
</dbReference>
<dbReference type="SUPFAM" id="SSF55729">
    <property type="entry name" value="Acyl-CoA N-acyltransferases (Nat)"/>
    <property type="match status" value="1"/>
</dbReference>
<name>A0A7X5UVN2_9SPHN</name>
<protein>
    <recommendedName>
        <fullName evidence="6">Acyl-homoserine-lactone synthase</fullName>
        <ecNumber evidence="6">2.3.1.184</ecNumber>
    </recommendedName>
    <alternativeName>
        <fullName evidence="6">Autoinducer synthesis protein</fullName>
    </alternativeName>
</protein>
<evidence type="ECO:0000256" key="4">
    <source>
        <dbReference type="ARBA" id="ARBA00022929"/>
    </source>
</evidence>
<dbReference type="EMBL" id="JAASQV010000001">
    <property type="protein sequence ID" value="NIJ63139.1"/>
    <property type="molecule type" value="Genomic_DNA"/>
</dbReference>
<keyword evidence="2 6" id="KW-0808">Transferase</keyword>
<dbReference type="EC" id="2.3.1.184" evidence="6"/>